<dbReference type="RefSeq" id="WP_129060658.1">
    <property type="nucleotide sequence ID" value="NZ_NXIE01000001.1"/>
</dbReference>
<dbReference type="OrthoDB" id="9798104at2"/>
<accession>A0A4Q1AXL7</accession>
<dbReference type="InterPro" id="IPR018490">
    <property type="entry name" value="cNMP-bd_dom_sf"/>
</dbReference>
<name>A0A4Q1AXL7_9BACT</name>
<evidence type="ECO:0000313" key="2">
    <source>
        <dbReference type="Proteomes" id="UP000289718"/>
    </source>
</evidence>
<gene>
    <name evidence="1" type="ORF">CP965_03450</name>
</gene>
<dbReference type="AlphaFoldDB" id="A0A4Q1AXL7"/>
<protein>
    <submittedName>
        <fullName evidence="1">Cyclic nucleotide-binding protein</fullName>
    </submittedName>
</protein>
<dbReference type="EMBL" id="NXIE01000001">
    <property type="protein sequence ID" value="RXK14518.1"/>
    <property type="molecule type" value="Genomic_DNA"/>
</dbReference>
<evidence type="ECO:0000313" key="1">
    <source>
        <dbReference type="EMBL" id="RXK14518.1"/>
    </source>
</evidence>
<comment type="caution">
    <text evidence="1">The sequence shown here is derived from an EMBL/GenBank/DDBJ whole genome shotgun (WGS) entry which is preliminary data.</text>
</comment>
<proteinExistence type="predicted"/>
<dbReference type="Gene3D" id="2.60.120.10">
    <property type="entry name" value="Jelly Rolls"/>
    <property type="match status" value="1"/>
</dbReference>
<dbReference type="InterPro" id="IPR014710">
    <property type="entry name" value="RmlC-like_jellyroll"/>
</dbReference>
<keyword evidence="2" id="KW-1185">Reference proteome</keyword>
<organism evidence="1 2">
    <name type="scientific">Halarcobacter mediterraneus</name>
    <dbReference type="NCBI Taxonomy" id="2023153"/>
    <lineage>
        <taxon>Bacteria</taxon>
        <taxon>Pseudomonadati</taxon>
        <taxon>Campylobacterota</taxon>
        <taxon>Epsilonproteobacteria</taxon>
        <taxon>Campylobacterales</taxon>
        <taxon>Arcobacteraceae</taxon>
        <taxon>Halarcobacter</taxon>
    </lineage>
</organism>
<dbReference type="Proteomes" id="UP000289718">
    <property type="component" value="Unassembled WGS sequence"/>
</dbReference>
<dbReference type="SUPFAM" id="SSF51206">
    <property type="entry name" value="cAMP-binding domain-like"/>
    <property type="match status" value="1"/>
</dbReference>
<sequence>MNTSTEEIFNSLKKTLDSYYPISEKTWEDFKNICIIKEIKKNEYAFELYDKVDAFSYVYKGLFRTFSFNEKAEEYTKKFFWETKFYGPMVALLYKKSINAVVQAIEDSIVIDIKHDKYRKLLEKYDDLKFFHIFYLEKHWVLERDDIGSSLVLDNAKKRYEKFNEEFKNIINRIPKYYIASYLGISPTHLSRIRKELKKNNTLSS</sequence>
<reference evidence="1 2" key="1">
    <citation type="submission" date="2017-09" db="EMBL/GenBank/DDBJ databases">
        <title>Genomics of the genus Arcobacter.</title>
        <authorList>
            <person name="Perez-Cataluna A."/>
            <person name="Figueras M.J."/>
            <person name="Salas-Masso N."/>
        </authorList>
    </citation>
    <scope>NUCLEOTIDE SEQUENCE [LARGE SCALE GENOMIC DNA]</scope>
    <source>
        <strain evidence="1 2">F156-34</strain>
    </source>
</reference>